<feature type="domain" description="Glycoside hydrolase family 2 catalytic" evidence="6">
    <location>
        <begin position="302"/>
        <end position="601"/>
    </location>
</feature>
<evidence type="ECO:0008006" key="12">
    <source>
        <dbReference type="Google" id="ProtNLM"/>
    </source>
</evidence>
<dbReference type="SUPFAM" id="SSF49785">
    <property type="entry name" value="Galactose-binding domain-like"/>
    <property type="match status" value="1"/>
</dbReference>
<keyword evidence="11" id="KW-1185">Reference proteome</keyword>
<dbReference type="Pfam" id="PF00703">
    <property type="entry name" value="Glyco_hydro_2"/>
    <property type="match status" value="1"/>
</dbReference>
<feature type="domain" description="Glycoside hydrolase family 2 immunoglobulin-like beta-sandwich" evidence="5">
    <location>
        <begin position="189"/>
        <end position="295"/>
    </location>
</feature>
<dbReference type="InterPro" id="IPR006102">
    <property type="entry name" value="Ig-like_GH2"/>
</dbReference>
<keyword evidence="3" id="KW-0326">Glycosidase</keyword>
<dbReference type="SUPFAM" id="SSF49303">
    <property type="entry name" value="beta-Galactosidase/glucuronidase domain"/>
    <property type="match status" value="1"/>
</dbReference>
<dbReference type="Gene3D" id="3.20.20.80">
    <property type="entry name" value="Glycosidases"/>
    <property type="match status" value="1"/>
</dbReference>
<dbReference type="InterPro" id="IPR006103">
    <property type="entry name" value="Glyco_hydro_2_cat"/>
</dbReference>
<dbReference type="PANTHER" id="PTHR42732">
    <property type="entry name" value="BETA-GALACTOSIDASE"/>
    <property type="match status" value="1"/>
</dbReference>
<keyword evidence="2" id="KW-0378">Hydrolase</keyword>
<evidence type="ECO:0000313" key="10">
    <source>
        <dbReference type="EMBL" id="AOW11479.1"/>
    </source>
</evidence>
<dbReference type="InterPro" id="IPR051913">
    <property type="entry name" value="GH2_Domain-Containing"/>
</dbReference>
<gene>
    <name evidence="10" type="ORF">EM308_17695</name>
</gene>
<dbReference type="EMBL" id="CP017479">
    <property type="protein sequence ID" value="AOW11479.1"/>
    <property type="molecule type" value="Genomic_DNA"/>
</dbReference>
<dbReference type="InterPro" id="IPR036156">
    <property type="entry name" value="Beta-gal/glucu_dom_sf"/>
</dbReference>
<evidence type="ECO:0000259" key="6">
    <source>
        <dbReference type="Pfam" id="PF02836"/>
    </source>
</evidence>
<comment type="similarity">
    <text evidence="1">Belongs to the glycosyl hydrolase 2 family.</text>
</comment>
<accession>A0AAC9I6M8</accession>
<dbReference type="SUPFAM" id="SSF51445">
    <property type="entry name" value="(Trans)glycosidases"/>
    <property type="match status" value="1"/>
</dbReference>
<dbReference type="InterPro" id="IPR006104">
    <property type="entry name" value="Glyco_hydro_2_N"/>
</dbReference>
<sequence length="884" mass="100966">MRLSLFLIFSFFSVTVFAQGNRSIQTLNAGWKFHKSNTSELQAVLREKEDWEQVNLPHCFNAEDGEDEKYGYYRGGAWYFKEISIDSSYQNQRVFMYFEAANQVCELFVNGVSAGKHIGGYTSFCFEITSLLKLGAKNVITVRVDNSHNENIPPLDADFSFMGGLYRDVYLITTNNVHFDLLNNGSNGVFIETPTVTEQTATVRLRATIKNDGKAKQKILQYTRITDAGGKMITTKSTAVTILPGQIYQTEQNGFSIPNPHLWSPDSPYLYTVTTEIRDSKGHLIDQISNPLGLRWYTFDANKGFILNGKPLKLIGVNRHQYYSHQGFALSNEQHVHDIELLKQMGGNCLRIAHYPHDPAILEACDRLGIIATEEIPIVNYINENSNDFRSNCLNMAVELVRRDYNHPSVFVWAYMNEMLNNNKPKKPENLRRLNKLAISIDSILHKEDKNRFTMIPNAEWFEGYRDAGLIDLPQICGWNIYEGWYGEKLSDFEQFMDTFHKKYPNKPVMITEYGAGADPRVRSFAPERFDFSMEYQNAYHEHYLKAIMERPYIAGAFAWAFVDFFAEPRVDATPHVNNKGLITLDRELKDSYFLYQAYLQKSPMVSIASKGWEQREGSAASMEEDFCKQPVTIYSNQQEIELFLQGKSLGKKTVVDNKAVFEVPFANGSNLLEAVCKIGSNVIKDVATIQFRLWDFPLNKHPESFPSIHVNAGSNYSYYDKKNHCTWMVDQPYSRGSWGYTSGKRYRAGSRPASQREISCTADEPLYQTQQIDPGSYRFDVPDGTYEVSLYFAELLSEAQMQKSLYNLTADATVDKAVKRIFNVDINGYPFLRNLNLKEQYGEAVAVPFKYIIDIRDSEGIEIKFSALAGVPVINALSVVRIK</sequence>
<evidence type="ECO:0000259" key="8">
    <source>
        <dbReference type="Pfam" id="PF11721"/>
    </source>
</evidence>
<dbReference type="Gene3D" id="2.60.40.10">
    <property type="entry name" value="Immunoglobulins"/>
    <property type="match status" value="2"/>
</dbReference>
<protein>
    <recommendedName>
        <fullName evidence="12">Beta-galactosidase</fullName>
    </recommendedName>
</protein>
<reference evidence="10 11" key="1">
    <citation type="submission" date="2016-10" db="EMBL/GenBank/DDBJ databases">
        <title>Flavobacterium gilvum sp. nov., isolated from stream water.</title>
        <authorList>
            <person name="Shin S.-K."/>
            <person name="Cho Y.-J."/>
            <person name="Yi H."/>
        </authorList>
    </citation>
    <scope>NUCLEOTIDE SEQUENCE [LARGE SCALE GENOMIC DNA]</scope>
    <source>
        <strain evidence="10 11">EM1308</strain>
    </source>
</reference>
<dbReference type="InterPro" id="IPR013783">
    <property type="entry name" value="Ig-like_fold"/>
</dbReference>
<dbReference type="Gene3D" id="2.60.120.430">
    <property type="entry name" value="Galactose-binding lectin"/>
    <property type="match status" value="1"/>
</dbReference>
<feature type="domain" description="Glycosyl hydrolases family 2 sugar binding" evidence="7">
    <location>
        <begin position="73"/>
        <end position="174"/>
    </location>
</feature>
<evidence type="ECO:0000313" key="11">
    <source>
        <dbReference type="Proteomes" id="UP000175968"/>
    </source>
</evidence>
<dbReference type="Pfam" id="PF16355">
    <property type="entry name" value="DUF4982"/>
    <property type="match status" value="1"/>
</dbReference>
<dbReference type="InterPro" id="IPR008979">
    <property type="entry name" value="Galactose-bd-like_sf"/>
</dbReference>
<dbReference type="InterPro" id="IPR017853">
    <property type="entry name" value="GH"/>
</dbReference>
<dbReference type="GO" id="GO:0005975">
    <property type="term" value="P:carbohydrate metabolic process"/>
    <property type="evidence" value="ECO:0007669"/>
    <property type="project" value="InterPro"/>
</dbReference>
<proteinExistence type="inferred from homology"/>
<feature type="chain" id="PRO_5042235815" description="Beta-galactosidase" evidence="4">
    <location>
        <begin position="19"/>
        <end position="884"/>
    </location>
</feature>
<evidence type="ECO:0000259" key="7">
    <source>
        <dbReference type="Pfam" id="PF02837"/>
    </source>
</evidence>
<evidence type="ECO:0000259" key="5">
    <source>
        <dbReference type="Pfam" id="PF00703"/>
    </source>
</evidence>
<evidence type="ECO:0000256" key="4">
    <source>
        <dbReference type="SAM" id="SignalP"/>
    </source>
</evidence>
<dbReference type="Pfam" id="PF02837">
    <property type="entry name" value="Glyco_hydro_2_N"/>
    <property type="match status" value="1"/>
</dbReference>
<feature type="domain" description="Malectin" evidence="8">
    <location>
        <begin position="709"/>
        <end position="868"/>
    </location>
</feature>
<dbReference type="PRINTS" id="PR00132">
    <property type="entry name" value="GLHYDRLASE2"/>
</dbReference>
<dbReference type="PANTHER" id="PTHR42732:SF1">
    <property type="entry name" value="BETA-MANNOSIDASE"/>
    <property type="match status" value="1"/>
</dbReference>
<organism evidence="10 11">
    <name type="scientific">Flavobacterium gilvum</name>
    <dbReference type="NCBI Taxonomy" id="1492737"/>
    <lineage>
        <taxon>Bacteria</taxon>
        <taxon>Pseudomonadati</taxon>
        <taxon>Bacteroidota</taxon>
        <taxon>Flavobacteriia</taxon>
        <taxon>Flavobacteriales</taxon>
        <taxon>Flavobacteriaceae</taxon>
        <taxon>Flavobacterium</taxon>
    </lineage>
</organism>
<dbReference type="Proteomes" id="UP000175968">
    <property type="component" value="Chromosome"/>
</dbReference>
<keyword evidence="4" id="KW-0732">Signal</keyword>
<feature type="domain" description="DUF4982" evidence="9">
    <location>
        <begin position="630"/>
        <end position="677"/>
    </location>
</feature>
<name>A0AAC9I6M8_9FLAO</name>
<dbReference type="KEGG" id="fgl:EM308_17695"/>
<feature type="signal peptide" evidence="4">
    <location>
        <begin position="1"/>
        <end position="18"/>
    </location>
</feature>
<evidence type="ECO:0000256" key="3">
    <source>
        <dbReference type="ARBA" id="ARBA00023295"/>
    </source>
</evidence>
<evidence type="ECO:0000256" key="1">
    <source>
        <dbReference type="ARBA" id="ARBA00007401"/>
    </source>
</evidence>
<dbReference type="Gene3D" id="2.60.120.260">
    <property type="entry name" value="Galactose-binding domain-like"/>
    <property type="match status" value="1"/>
</dbReference>
<dbReference type="InterPro" id="IPR032311">
    <property type="entry name" value="DUF4982"/>
</dbReference>
<evidence type="ECO:0000259" key="9">
    <source>
        <dbReference type="Pfam" id="PF16355"/>
    </source>
</evidence>
<dbReference type="GO" id="GO:0004553">
    <property type="term" value="F:hydrolase activity, hydrolyzing O-glycosyl compounds"/>
    <property type="evidence" value="ECO:0007669"/>
    <property type="project" value="InterPro"/>
</dbReference>
<dbReference type="InterPro" id="IPR021720">
    <property type="entry name" value="Malectin_dom"/>
</dbReference>
<dbReference type="Pfam" id="PF11721">
    <property type="entry name" value="Malectin"/>
    <property type="match status" value="1"/>
</dbReference>
<dbReference type="InterPro" id="IPR006101">
    <property type="entry name" value="Glyco_hydro_2"/>
</dbReference>
<dbReference type="AlphaFoldDB" id="A0AAC9I6M8"/>
<dbReference type="Pfam" id="PF02836">
    <property type="entry name" value="Glyco_hydro_2_C"/>
    <property type="match status" value="1"/>
</dbReference>
<evidence type="ECO:0000256" key="2">
    <source>
        <dbReference type="ARBA" id="ARBA00022801"/>
    </source>
</evidence>